<dbReference type="Proteomes" id="UP000184432">
    <property type="component" value="Unassembled WGS sequence"/>
</dbReference>
<accession>A0A1M6JU15</accession>
<dbReference type="PROSITE" id="PS01124">
    <property type="entry name" value="HTH_ARAC_FAMILY_2"/>
    <property type="match status" value="1"/>
</dbReference>
<keyword evidence="1" id="KW-0805">Transcription regulation</keyword>
<dbReference type="SUPFAM" id="SSF46689">
    <property type="entry name" value="Homeodomain-like"/>
    <property type="match status" value="1"/>
</dbReference>
<feature type="transmembrane region" description="Helical" evidence="4">
    <location>
        <begin position="143"/>
        <end position="162"/>
    </location>
</feature>
<proteinExistence type="predicted"/>
<protein>
    <submittedName>
        <fullName evidence="6">Transcriptional regulator, AraC family</fullName>
    </submittedName>
</protein>
<dbReference type="SMART" id="SM00342">
    <property type="entry name" value="HTH_ARAC"/>
    <property type="match status" value="1"/>
</dbReference>
<dbReference type="GO" id="GO:0003700">
    <property type="term" value="F:DNA-binding transcription factor activity"/>
    <property type="evidence" value="ECO:0007669"/>
    <property type="project" value="InterPro"/>
</dbReference>
<feature type="transmembrane region" description="Helical" evidence="4">
    <location>
        <begin position="44"/>
        <end position="66"/>
    </location>
</feature>
<keyword evidence="7" id="KW-1185">Reference proteome</keyword>
<sequence>MQFNSLLVITFEFIDLILFLGISQGIFLAITIQLLKGKNKGANTILSSILLIAVVMLIGRMIYFRFLTPMLFRWTVLIDMVILIFGPLCYCYIRRLAFLENEQYRLSWIHFIPAGLHFLFFVYGMTFSLEDYIQKVNSGAFNLPFFIIEGGGILSNLFYWGLNVNLITKYKREEKNRVSYSQNLISFLILFQISVGVFLLVWLISFIALKFFSYSLYPIGYDSLWVGLSVFIFVIGYYSLKEPELFRIPLPVEKTKPKPQRMPERAISLLKERLQHAIEEDKLYLQSNLTLRDLAQHLNTSTHNLSWYLNQVLQTNFYDYINHYRIKEFIKKIDNNEHHQHTILALSMDVGFNSKSTFNKAFKLEMNDTPSNYIKQLVSV</sequence>
<dbReference type="Gene3D" id="1.10.10.60">
    <property type="entry name" value="Homeodomain-like"/>
    <property type="match status" value="2"/>
</dbReference>
<dbReference type="RefSeq" id="WP_073320244.1">
    <property type="nucleotide sequence ID" value="NZ_FQYP01000009.1"/>
</dbReference>
<dbReference type="GO" id="GO:0043565">
    <property type="term" value="F:sequence-specific DNA binding"/>
    <property type="evidence" value="ECO:0007669"/>
    <property type="project" value="InterPro"/>
</dbReference>
<evidence type="ECO:0000256" key="1">
    <source>
        <dbReference type="ARBA" id="ARBA00023015"/>
    </source>
</evidence>
<feature type="transmembrane region" description="Helical" evidence="4">
    <location>
        <begin position="105"/>
        <end position="123"/>
    </location>
</feature>
<keyword evidence="3" id="KW-0804">Transcription</keyword>
<dbReference type="OrthoDB" id="6283866at2"/>
<evidence type="ECO:0000256" key="4">
    <source>
        <dbReference type="SAM" id="Phobius"/>
    </source>
</evidence>
<organism evidence="6 7">
    <name type="scientific">Aquimarina spongiae</name>
    <dbReference type="NCBI Taxonomy" id="570521"/>
    <lineage>
        <taxon>Bacteria</taxon>
        <taxon>Pseudomonadati</taxon>
        <taxon>Bacteroidota</taxon>
        <taxon>Flavobacteriia</taxon>
        <taxon>Flavobacteriales</taxon>
        <taxon>Flavobacteriaceae</taxon>
        <taxon>Aquimarina</taxon>
    </lineage>
</organism>
<evidence type="ECO:0000256" key="3">
    <source>
        <dbReference type="ARBA" id="ARBA00023163"/>
    </source>
</evidence>
<gene>
    <name evidence="6" type="ORF">SAMN04488508_109246</name>
</gene>
<feature type="domain" description="HTH araC/xylS-type" evidence="5">
    <location>
        <begin position="264"/>
        <end position="376"/>
    </location>
</feature>
<evidence type="ECO:0000256" key="2">
    <source>
        <dbReference type="ARBA" id="ARBA00023125"/>
    </source>
</evidence>
<keyword evidence="4" id="KW-1133">Transmembrane helix</keyword>
<dbReference type="STRING" id="570521.SAMN04488508_109246"/>
<evidence type="ECO:0000259" key="5">
    <source>
        <dbReference type="PROSITE" id="PS01124"/>
    </source>
</evidence>
<dbReference type="PANTHER" id="PTHR43280">
    <property type="entry name" value="ARAC-FAMILY TRANSCRIPTIONAL REGULATOR"/>
    <property type="match status" value="1"/>
</dbReference>
<dbReference type="AlphaFoldDB" id="A0A1M6JU15"/>
<keyword evidence="4" id="KW-0812">Transmembrane</keyword>
<feature type="transmembrane region" description="Helical" evidence="4">
    <location>
        <begin position="224"/>
        <end position="240"/>
    </location>
</feature>
<keyword evidence="4" id="KW-0472">Membrane</keyword>
<keyword evidence="2" id="KW-0238">DNA-binding</keyword>
<dbReference type="Pfam" id="PF12833">
    <property type="entry name" value="HTH_18"/>
    <property type="match status" value="1"/>
</dbReference>
<name>A0A1M6JU15_9FLAO</name>
<feature type="transmembrane region" description="Helical" evidence="4">
    <location>
        <begin position="72"/>
        <end position="93"/>
    </location>
</feature>
<dbReference type="EMBL" id="FQYP01000009">
    <property type="protein sequence ID" value="SHJ50171.1"/>
    <property type="molecule type" value="Genomic_DNA"/>
</dbReference>
<dbReference type="InterPro" id="IPR009057">
    <property type="entry name" value="Homeodomain-like_sf"/>
</dbReference>
<dbReference type="InterPro" id="IPR018060">
    <property type="entry name" value="HTH_AraC"/>
</dbReference>
<reference evidence="7" key="1">
    <citation type="submission" date="2016-11" db="EMBL/GenBank/DDBJ databases">
        <authorList>
            <person name="Varghese N."/>
            <person name="Submissions S."/>
        </authorList>
    </citation>
    <scope>NUCLEOTIDE SEQUENCE [LARGE SCALE GENOMIC DNA]</scope>
    <source>
        <strain evidence="7">DSM 22623</strain>
    </source>
</reference>
<feature type="transmembrane region" description="Helical" evidence="4">
    <location>
        <begin position="6"/>
        <end position="32"/>
    </location>
</feature>
<dbReference type="PANTHER" id="PTHR43280:SF29">
    <property type="entry name" value="ARAC-FAMILY TRANSCRIPTIONAL REGULATOR"/>
    <property type="match status" value="1"/>
</dbReference>
<evidence type="ECO:0000313" key="7">
    <source>
        <dbReference type="Proteomes" id="UP000184432"/>
    </source>
</evidence>
<feature type="transmembrane region" description="Helical" evidence="4">
    <location>
        <begin position="183"/>
        <end position="212"/>
    </location>
</feature>
<evidence type="ECO:0000313" key="6">
    <source>
        <dbReference type="EMBL" id="SHJ50171.1"/>
    </source>
</evidence>